<dbReference type="EMBL" id="LT634361">
    <property type="protein sequence ID" value="SFZ83946.1"/>
    <property type="molecule type" value="Genomic_DNA"/>
</dbReference>
<evidence type="ECO:0000313" key="1">
    <source>
        <dbReference type="EMBL" id="SFZ83946.1"/>
    </source>
</evidence>
<organism evidence="1 2">
    <name type="scientific">Tenacibaculum maritimum NCIMB 2154</name>
    <dbReference type="NCBI Taxonomy" id="1349785"/>
    <lineage>
        <taxon>Bacteria</taxon>
        <taxon>Pseudomonadati</taxon>
        <taxon>Bacteroidota</taxon>
        <taxon>Flavobacteriia</taxon>
        <taxon>Flavobacteriales</taxon>
        <taxon>Flavobacteriaceae</taxon>
        <taxon>Tenacibaculum</taxon>
    </lineage>
</organism>
<reference evidence="1 2" key="1">
    <citation type="submission" date="2016-11" db="EMBL/GenBank/DDBJ databases">
        <authorList>
            <person name="Jaros S."/>
            <person name="Januszkiewicz K."/>
            <person name="Wedrychowicz H."/>
        </authorList>
    </citation>
    <scope>NUCLEOTIDE SEQUENCE [LARGE SCALE GENOMIC DNA]</scope>
    <source>
        <strain evidence="1">NCIMB 2154T</strain>
    </source>
</reference>
<gene>
    <name evidence="1" type="ORF">MARIT_2387</name>
</gene>
<protein>
    <submittedName>
        <fullName evidence="1">Uncharacterized protein</fullName>
    </submittedName>
</protein>
<name>A0A2H1EBL3_9FLAO</name>
<accession>A0A2H1EBL3</accession>
<dbReference type="Proteomes" id="UP000231564">
    <property type="component" value="Chromosome MARIT"/>
</dbReference>
<sequence length="185" mass="21009">MNMNTTPMSFIMVFVLSVFSISCVKNIDIDQVNDFVATPEVKLALINFYVTQTNLVIEGTDTEINEVVDTSKFNAFDNSVMQNNLERAVLEFKIQNQFDRTFEVEFLFLDENDQIMYSVPTLVINGAELEHKEEVIVANTPAFLAAKQIQTRLRLKPTADGSIIDVKDPKKINFQSGVTLYLKIE</sequence>
<dbReference type="STRING" id="1349785.GCA_000509405_02084"/>
<keyword evidence="2" id="KW-1185">Reference proteome</keyword>
<proteinExistence type="predicted"/>
<evidence type="ECO:0000313" key="2">
    <source>
        <dbReference type="Proteomes" id="UP000231564"/>
    </source>
</evidence>
<dbReference type="AlphaFoldDB" id="A0A2H1EBL3"/>
<dbReference type="KEGG" id="tmar:MARIT_2387"/>